<evidence type="ECO:0000313" key="2">
    <source>
        <dbReference type="EMBL" id="MXG88108.1"/>
    </source>
</evidence>
<keyword evidence="1" id="KW-0732">Signal</keyword>
<accession>A0A6L7ER98</accession>
<feature type="signal peptide" evidence="1">
    <location>
        <begin position="1"/>
        <end position="25"/>
    </location>
</feature>
<dbReference type="RefSeq" id="WP_160874230.1">
    <property type="nucleotide sequence ID" value="NZ_WUEK01000001.1"/>
</dbReference>
<evidence type="ECO:0008006" key="4">
    <source>
        <dbReference type="Google" id="ProtNLM"/>
    </source>
</evidence>
<dbReference type="AlphaFoldDB" id="A0A6L7ER98"/>
<reference evidence="2 3" key="1">
    <citation type="submission" date="2019-12" db="EMBL/GenBank/DDBJ databases">
        <authorList>
            <person name="Kun Z."/>
        </authorList>
    </citation>
    <scope>NUCLEOTIDE SEQUENCE [LARGE SCALE GENOMIC DNA]</scope>
    <source>
        <strain evidence="2 3">YIM 123512</strain>
    </source>
</reference>
<dbReference type="Proteomes" id="UP000473325">
    <property type="component" value="Unassembled WGS sequence"/>
</dbReference>
<feature type="chain" id="PRO_5026839636" description="Lipoprotein" evidence="1">
    <location>
        <begin position="26"/>
        <end position="249"/>
    </location>
</feature>
<evidence type="ECO:0000256" key="1">
    <source>
        <dbReference type="SAM" id="SignalP"/>
    </source>
</evidence>
<protein>
    <recommendedName>
        <fullName evidence="4">Lipoprotein</fullName>
    </recommendedName>
</protein>
<keyword evidence="3" id="KW-1185">Reference proteome</keyword>
<evidence type="ECO:0000313" key="3">
    <source>
        <dbReference type="Proteomes" id="UP000473325"/>
    </source>
</evidence>
<proteinExistence type="predicted"/>
<name>A0A6L7ER98_9ACTN</name>
<comment type="caution">
    <text evidence="2">The sequence shown here is derived from an EMBL/GenBank/DDBJ whole genome shotgun (WGS) entry which is preliminary data.</text>
</comment>
<dbReference type="PROSITE" id="PS51257">
    <property type="entry name" value="PROKAR_LIPOPROTEIN"/>
    <property type="match status" value="1"/>
</dbReference>
<organism evidence="2 3">
    <name type="scientific">Nocardioides flavescens</name>
    <dbReference type="NCBI Taxonomy" id="2691959"/>
    <lineage>
        <taxon>Bacteria</taxon>
        <taxon>Bacillati</taxon>
        <taxon>Actinomycetota</taxon>
        <taxon>Actinomycetes</taxon>
        <taxon>Propionibacteriales</taxon>
        <taxon>Nocardioidaceae</taxon>
        <taxon>Nocardioides</taxon>
    </lineage>
</organism>
<dbReference type="EMBL" id="WUEK01000001">
    <property type="protein sequence ID" value="MXG88108.1"/>
    <property type="molecule type" value="Genomic_DNA"/>
</dbReference>
<gene>
    <name evidence="2" type="ORF">GRQ65_00925</name>
</gene>
<sequence length="249" mass="24127">MRTLRVAPVVAPLALLMLLVGGCSGDPQSSSEPSGADAGAWVEAVASGDPSSLDRAAEDAAPGSPAREYAAALATYARASAAAGRPVSAATVSGDGPWKVCVADACTTYADPVGAEGSDGALADLSVDSGSLADEVVDVSGQGPFEPDGLFEVAPRVAVVAPGGDLAIVVGLTSRDAALEVRARGALYVEASTVLTGADAATSVPAGSSAGAVLVFPGASGVALDGQVTFDVLLGDRPTSVGFGLGDAG</sequence>